<sequence>MIAYYKLINLDSRITGADHIFVSDGFSWGLKRRWSKWKLDGLDVCIENWRHGYAEYILALRWRIGDCSSFPSPAPNAL</sequence>
<protein>
    <submittedName>
        <fullName evidence="1">Uncharacterized protein</fullName>
    </submittedName>
</protein>
<organism evidence="1 2">
    <name type="scientific">Jimgerdemannia flammicorona</name>
    <dbReference type="NCBI Taxonomy" id="994334"/>
    <lineage>
        <taxon>Eukaryota</taxon>
        <taxon>Fungi</taxon>
        <taxon>Fungi incertae sedis</taxon>
        <taxon>Mucoromycota</taxon>
        <taxon>Mucoromycotina</taxon>
        <taxon>Endogonomycetes</taxon>
        <taxon>Endogonales</taxon>
        <taxon>Endogonaceae</taxon>
        <taxon>Jimgerdemannia</taxon>
    </lineage>
</organism>
<reference evidence="1 2" key="1">
    <citation type="journal article" date="2018" name="New Phytol.">
        <title>Phylogenomics of Endogonaceae and evolution of mycorrhizas within Mucoromycota.</title>
        <authorList>
            <person name="Chang Y."/>
            <person name="Desiro A."/>
            <person name="Na H."/>
            <person name="Sandor L."/>
            <person name="Lipzen A."/>
            <person name="Clum A."/>
            <person name="Barry K."/>
            <person name="Grigoriev I.V."/>
            <person name="Martin F.M."/>
            <person name="Stajich J.E."/>
            <person name="Smith M.E."/>
            <person name="Bonito G."/>
            <person name="Spatafora J.W."/>
        </authorList>
    </citation>
    <scope>NUCLEOTIDE SEQUENCE [LARGE SCALE GENOMIC DNA]</scope>
    <source>
        <strain evidence="1 2">AD002</strain>
    </source>
</reference>
<accession>A0A433QGC5</accession>
<evidence type="ECO:0000313" key="2">
    <source>
        <dbReference type="Proteomes" id="UP000274822"/>
    </source>
</evidence>
<comment type="caution">
    <text evidence="1">The sequence shown here is derived from an EMBL/GenBank/DDBJ whole genome shotgun (WGS) entry which is preliminary data.</text>
</comment>
<dbReference type="Proteomes" id="UP000274822">
    <property type="component" value="Unassembled WGS sequence"/>
</dbReference>
<keyword evidence="2" id="KW-1185">Reference proteome</keyword>
<dbReference type="AlphaFoldDB" id="A0A433QGC5"/>
<dbReference type="EMBL" id="RBNJ01005975">
    <property type="protein sequence ID" value="RUS28888.1"/>
    <property type="molecule type" value="Genomic_DNA"/>
</dbReference>
<name>A0A433QGC5_9FUNG</name>
<gene>
    <name evidence="1" type="ORF">BC938DRAFT_481314</name>
</gene>
<evidence type="ECO:0000313" key="1">
    <source>
        <dbReference type="EMBL" id="RUS28888.1"/>
    </source>
</evidence>
<proteinExistence type="predicted"/>